<dbReference type="PANTHER" id="PTHR11808:SF80">
    <property type="entry name" value="CYSTATHIONINE GAMMA-LYASE"/>
    <property type="match status" value="1"/>
</dbReference>
<dbReference type="InterPro" id="IPR015424">
    <property type="entry name" value="PyrdxlP-dep_Trfase"/>
</dbReference>
<evidence type="ECO:0000256" key="1">
    <source>
        <dbReference type="ARBA" id="ARBA00001933"/>
    </source>
</evidence>
<dbReference type="RefSeq" id="WP_166153061.1">
    <property type="nucleotide sequence ID" value="NZ_JAAOIW010000009.1"/>
</dbReference>
<dbReference type="PANTHER" id="PTHR11808">
    <property type="entry name" value="TRANS-SULFURATION ENZYME FAMILY MEMBER"/>
    <property type="match status" value="1"/>
</dbReference>
<keyword evidence="5" id="KW-1185">Reference proteome</keyword>
<evidence type="ECO:0000313" key="5">
    <source>
        <dbReference type="Proteomes" id="UP001165962"/>
    </source>
</evidence>
<dbReference type="CDD" id="cd00614">
    <property type="entry name" value="CGS_like"/>
    <property type="match status" value="1"/>
</dbReference>
<dbReference type="InterPro" id="IPR015421">
    <property type="entry name" value="PyrdxlP-dep_Trfase_major"/>
</dbReference>
<dbReference type="InterPro" id="IPR000277">
    <property type="entry name" value="Cys/Met-Metab_PyrdxlP-dep_enz"/>
</dbReference>
<dbReference type="Pfam" id="PF01053">
    <property type="entry name" value="Cys_Met_Meta_PP"/>
    <property type="match status" value="1"/>
</dbReference>
<comment type="caution">
    <text evidence="4">The sequence shown here is derived from an EMBL/GenBank/DDBJ whole genome shotgun (WGS) entry which is preliminary data.</text>
</comment>
<gene>
    <name evidence="4" type="ORF">G9U52_23355</name>
</gene>
<comment type="cofactor">
    <cofactor evidence="1 3">
        <name>pyridoxal 5'-phosphate</name>
        <dbReference type="ChEBI" id="CHEBI:597326"/>
    </cofactor>
</comment>
<sequence>MRDIYTRAQHIVTKIDEDTDVFGGAVIPPTFENTIYRYPDFDTVVETNKGAISRYSYGKNRNPTTDALESKLAALEKGEASRCFASGTAAIYTTLLSILNQDSHVITINNVYGRVSDFLRNVFAKFGVESTFVPGDQLEDFSNAIQANTKLIYLESPTSWHFELQDIRTIMELAKKHNLKVVMDNTWATPIFQNPLEYGVDAVIHSASKYLGGHSDLVAGVVVASREFIANLPQIGAVLSPYESNKLLKGLRTLPLRMERHENNANIIADYLDKEHKISVVHYPGLHSFRQYELAVQQMKGCSGLMSFELESDKEGVKRFINSLRHISIGGSWGGFESVIYAAAMSGEDKELESRGFGITQVRLSVGLEDSTTLLEDIHGALQSV</sequence>
<organism evidence="4 5">
    <name type="scientific">Paenibacillus agricola</name>
    <dbReference type="NCBI Taxonomy" id="2716264"/>
    <lineage>
        <taxon>Bacteria</taxon>
        <taxon>Bacillati</taxon>
        <taxon>Bacillota</taxon>
        <taxon>Bacilli</taxon>
        <taxon>Bacillales</taxon>
        <taxon>Paenibacillaceae</taxon>
        <taxon>Paenibacillus</taxon>
    </lineage>
</organism>
<dbReference type="Gene3D" id="3.40.640.10">
    <property type="entry name" value="Type I PLP-dependent aspartate aminotransferase-like (Major domain)"/>
    <property type="match status" value="1"/>
</dbReference>
<dbReference type="EMBL" id="JAAOIW010000009">
    <property type="protein sequence ID" value="NHN32761.1"/>
    <property type="molecule type" value="Genomic_DNA"/>
</dbReference>
<keyword evidence="4" id="KW-0808">Transferase</keyword>
<keyword evidence="2 3" id="KW-0663">Pyridoxal phosphate</keyword>
<evidence type="ECO:0000256" key="3">
    <source>
        <dbReference type="RuleBase" id="RU362118"/>
    </source>
</evidence>
<protein>
    <submittedName>
        <fullName evidence="4">Aminotransferase class I/II-fold pyridoxal phosphate-dependent enzyme</fullName>
    </submittedName>
</protein>
<dbReference type="GO" id="GO:0008483">
    <property type="term" value="F:transaminase activity"/>
    <property type="evidence" value="ECO:0007669"/>
    <property type="project" value="UniProtKB-KW"/>
</dbReference>
<dbReference type="SUPFAM" id="SSF53383">
    <property type="entry name" value="PLP-dependent transferases"/>
    <property type="match status" value="1"/>
</dbReference>
<dbReference type="InterPro" id="IPR015422">
    <property type="entry name" value="PyrdxlP-dep_Trfase_small"/>
</dbReference>
<name>A0ABX0JBZ8_9BACL</name>
<dbReference type="Proteomes" id="UP001165962">
    <property type="component" value="Unassembled WGS sequence"/>
</dbReference>
<comment type="similarity">
    <text evidence="3">Belongs to the trans-sulfuration enzymes family.</text>
</comment>
<proteinExistence type="inferred from homology"/>
<keyword evidence="4" id="KW-0032">Aminotransferase</keyword>
<evidence type="ECO:0000256" key="2">
    <source>
        <dbReference type="ARBA" id="ARBA00022898"/>
    </source>
</evidence>
<accession>A0ABX0JBZ8</accession>
<dbReference type="Gene3D" id="3.90.1150.10">
    <property type="entry name" value="Aspartate Aminotransferase, domain 1"/>
    <property type="match status" value="1"/>
</dbReference>
<dbReference type="PIRSF" id="PIRSF001434">
    <property type="entry name" value="CGS"/>
    <property type="match status" value="1"/>
</dbReference>
<reference evidence="4" key="1">
    <citation type="submission" date="2020-03" db="EMBL/GenBank/DDBJ databases">
        <title>Draft sequencing of Paenibacilllus sp. S3N08.</title>
        <authorList>
            <person name="Kim D.-U."/>
        </authorList>
    </citation>
    <scope>NUCLEOTIDE SEQUENCE</scope>
    <source>
        <strain evidence="4">S3N08</strain>
    </source>
</reference>
<evidence type="ECO:0000313" key="4">
    <source>
        <dbReference type="EMBL" id="NHN32761.1"/>
    </source>
</evidence>